<dbReference type="GO" id="GO:0015846">
    <property type="term" value="P:polyamine transport"/>
    <property type="evidence" value="ECO:0007669"/>
    <property type="project" value="InterPro"/>
</dbReference>
<organism evidence="6">
    <name type="scientific">bioreactor metagenome</name>
    <dbReference type="NCBI Taxonomy" id="1076179"/>
    <lineage>
        <taxon>unclassified sequences</taxon>
        <taxon>metagenomes</taxon>
        <taxon>ecological metagenomes</taxon>
    </lineage>
</organism>
<dbReference type="EMBL" id="VSSQ01073905">
    <property type="protein sequence ID" value="MPN24895.1"/>
    <property type="molecule type" value="Genomic_DNA"/>
</dbReference>
<keyword evidence="4" id="KW-0574">Periplasm</keyword>
<evidence type="ECO:0000313" key="6">
    <source>
        <dbReference type="EMBL" id="MPN24895.1"/>
    </source>
</evidence>
<dbReference type="PRINTS" id="PR00909">
    <property type="entry name" value="SPERMDNBNDNG"/>
</dbReference>
<evidence type="ECO:0008006" key="7">
    <source>
        <dbReference type="Google" id="ProtNLM"/>
    </source>
</evidence>
<dbReference type="PANTHER" id="PTHR30222:SF17">
    <property type="entry name" value="SPERMIDINE_PUTRESCINE-BINDING PERIPLASMIC PROTEIN"/>
    <property type="match status" value="1"/>
</dbReference>
<dbReference type="Pfam" id="PF13416">
    <property type="entry name" value="SBP_bac_8"/>
    <property type="match status" value="1"/>
</dbReference>
<evidence type="ECO:0000256" key="3">
    <source>
        <dbReference type="ARBA" id="ARBA00022729"/>
    </source>
</evidence>
<dbReference type="Gene3D" id="3.40.190.10">
    <property type="entry name" value="Periplasmic binding protein-like II"/>
    <property type="match status" value="1"/>
</dbReference>
<keyword evidence="2" id="KW-0813">Transport</keyword>
<evidence type="ECO:0000256" key="5">
    <source>
        <dbReference type="SAM" id="Phobius"/>
    </source>
</evidence>
<dbReference type="InterPro" id="IPR001188">
    <property type="entry name" value="Sperm_putr-bd"/>
</dbReference>
<evidence type="ECO:0000256" key="2">
    <source>
        <dbReference type="ARBA" id="ARBA00022448"/>
    </source>
</evidence>
<reference evidence="6" key="1">
    <citation type="submission" date="2019-08" db="EMBL/GenBank/DDBJ databases">
        <authorList>
            <person name="Kucharzyk K."/>
            <person name="Murdoch R.W."/>
            <person name="Higgins S."/>
            <person name="Loffler F."/>
        </authorList>
    </citation>
    <scope>NUCLEOTIDE SEQUENCE</scope>
</reference>
<protein>
    <recommendedName>
        <fullName evidence="7">Spermidine/putrescine-binding periplasmic protein</fullName>
    </recommendedName>
</protein>
<keyword evidence="5" id="KW-0472">Membrane</keyword>
<evidence type="ECO:0000256" key="4">
    <source>
        <dbReference type="ARBA" id="ARBA00022764"/>
    </source>
</evidence>
<dbReference type="SUPFAM" id="SSF53850">
    <property type="entry name" value="Periplasmic binding protein-like II"/>
    <property type="match status" value="1"/>
</dbReference>
<comment type="subcellular location">
    <subcellularLocation>
        <location evidence="1">Periplasm</location>
    </subcellularLocation>
</comment>
<feature type="transmembrane region" description="Helical" evidence="5">
    <location>
        <begin position="142"/>
        <end position="163"/>
    </location>
</feature>
<dbReference type="GO" id="GO:0019808">
    <property type="term" value="F:polyamine binding"/>
    <property type="evidence" value="ECO:0007669"/>
    <property type="project" value="InterPro"/>
</dbReference>
<comment type="caution">
    <text evidence="6">The sequence shown here is derived from an EMBL/GenBank/DDBJ whole genome shotgun (WGS) entry which is preliminary data.</text>
</comment>
<keyword evidence="5" id="KW-1133">Transmembrane helix</keyword>
<keyword evidence="3" id="KW-0732">Signal</keyword>
<gene>
    <name evidence="6" type="ORF">SDC9_172300</name>
</gene>
<dbReference type="AlphaFoldDB" id="A0A645GDZ0"/>
<proteinExistence type="predicted"/>
<accession>A0A645GDZ0</accession>
<dbReference type="PANTHER" id="PTHR30222">
    <property type="entry name" value="SPERMIDINE/PUTRESCINE-BINDING PERIPLASMIC PROTEIN"/>
    <property type="match status" value="1"/>
</dbReference>
<dbReference type="InterPro" id="IPR006059">
    <property type="entry name" value="SBP"/>
</dbReference>
<dbReference type="GO" id="GO:0042597">
    <property type="term" value="C:periplasmic space"/>
    <property type="evidence" value="ECO:0007669"/>
    <property type="project" value="UniProtKB-SubCell"/>
</dbReference>
<evidence type="ECO:0000256" key="1">
    <source>
        <dbReference type="ARBA" id="ARBA00004418"/>
    </source>
</evidence>
<sequence>MDEIFDKMGAGEAAVAPYYSGDAITMMDENPALAAAIPREGTNIFVDSMCIPKGAKQKEAAEMYINFMCEPAVGAANCDYIGYSTPNLGALELLDDEIKSNPIAYPPAEVIAKTAYFVPLGDELNKALDDGWKQLLADDESFTFWLVPALLLLAVIASVVIVVRKAARKKRENY</sequence>
<name>A0A645GDZ0_9ZZZZ</name>
<keyword evidence="5" id="KW-0812">Transmembrane</keyword>